<feature type="non-terminal residue" evidence="2">
    <location>
        <position position="125"/>
    </location>
</feature>
<evidence type="ECO:0000256" key="1">
    <source>
        <dbReference type="SAM" id="SignalP"/>
    </source>
</evidence>
<reference evidence="2 3" key="1">
    <citation type="submission" date="2014-08" db="EMBL/GenBank/DDBJ databases">
        <title>Porphyromonas cangingivalis strain:COT-109_OH1386 Genome sequencing.</title>
        <authorList>
            <person name="Wallis C."/>
            <person name="Deusch O."/>
            <person name="O'Flynn C."/>
            <person name="Davis I."/>
            <person name="Jospin G."/>
            <person name="Darling A.E."/>
            <person name="Coil D.A."/>
            <person name="Alexiev A."/>
            <person name="Horsfall A."/>
            <person name="Kirkwood N."/>
            <person name="Harris S."/>
            <person name="Eisen J.A."/>
        </authorList>
    </citation>
    <scope>NUCLEOTIDE SEQUENCE [LARGE SCALE GENOMIC DNA]</scope>
    <source>
        <strain evidence="3">COT-109 OH1386</strain>
    </source>
</reference>
<protein>
    <submittedName>
        <fullName evidence="2">Uncharacterized protein</fullName>
    </submittedName>
</protein>
<dbReference type="AlphaFoldDB" id="A0A0A2EVX4"/>
<evidence type="ECO:0000313" key="3">
    <source>
        <dbReference type="Proteomes" id="UP000030125"/>
    </source>
</evidence>
<dbReference type="EMBL" id="JQJD01000020">
    <property type="protein sequence ID" value="KGN81832.1"/>
    <property type="molecule type" value="Genomic_DNA"/>
</dbReference>
<keyword evidence="3" id="KW-1185">Reference proteome</keyword>
<feature type="signal peptide" evidence="1">
    <location>
        <begin position="1"/>
        <end position="24"/>
    </location>
</feature>
<keyword evidence="1" id="KW-0732">Signal</keyword>
<proteinExistence type="predicted"/>
<sequence length="125" mass="14354">MITNIKTFIILITLLGFATNKGMAQTTMPDTIYIKCNLSQKFPEGQWQKVSDTEILYLQDVGATSYLSVRPHKYVTYEEYNSLEFTFMEKLAKVLNISQKGEYSNLHKKMPKLFLVMEPDSVVDG</sequence>
<feature type="chain" id="PRO_5001987146" evidence="1">
    <location>
        <begin position="25"/>
        <end position="125"/>
    </location>
</feature>
<organism evidence="2 3">
    <name type="scientific">Porphyromonas cangingivalis</name>
    <dbReference type="NCBI Taxonomy" id="36874"/>
    <lineage>
        <taxon>Bacteria</taxon>
        <taxon>Pseudomonadati</taxon>
        <taxon>Bacteroidota</taxon>
        <taxon>Bacteroidia</taxon>
        <taxon>Bacteroidales</taxon>
        <taxon>Porphyromonadaceae</taxon>
        <taxon>Porphyromonas</taxon>
    </lineage>
</organism>
<gene>
    <name evidence="2" type="ORF">HQ35_03490</name>
</gene>
<dbReference type="OrthoDB" id="9808492at2"/>
<name>A0A0A2EVX4_PORCN</name>
<dbReference type="RefSeq" id="WP_036851098.1">
    <property type="nucleotide sequence ID" value="NZ_JQJD01000020.1"/>
</dbReference>
<comment type="caution">
    <text evidence="2">The sequence shown here is derived from an EMBL/GenBank/DDBJ whole genome shotgun (WGS) entry which is preliminary data.</text>
</comment>
<accession>A0A0A2EVX4</accession>
<evidence type="ECO:0000313" key="2">
    <source>
        <dbReference type="EMBL" id="KGN81832.1"/>
    </source>
</evidence>
<dbReference type="Proteomes" id="UP000030125">
    <property type="component" value="Unassembled WGS sequence"/>
</dbReference>